<dbReference type="EMBL" id="FNHS01000002">
    <property type="protein sequence ID" value="SDM56550.1"/>
    <property type="molecule type" value="Genomic_DNA"/>
</dbReference>
<dbReference type="SUPFAM" id="SSF53474">
    <property type="entry name" value="alpha/beta-Hydrolases"/>
    <property type="match status" value="1"/>
</dbReference>
<dbReference type="STRING" id="582672.SAMN05216360_102458"/>
<dbReference type="Gene3D" id="3.40.50.1820">
    <property type="entry name" value="alpha/beta hydrolase"/>
    <property type="match status" value="1"/>
</dbReference>
<feature type="transmembrane region" description="Helical" evidence="1">
    <location>
        <begin position="398"/>
        <end position="422"/>
    </location>
</feature>
<keyword evidence="3" id="KW-1185">Reference proteome</keyword>
<reference evidence="3" key="1">
    <citation type="submission" date="2016-10" db="EMBL/GenBank/DDBJ databases">
        <authorList>
            <person name="Varghese N."/>
            <person name="Submissions S."/>
        </authorList>
    </citation>
    <scope>NUCLEOTIDE SEQUENCE [LARGE SCALE GENOMIC DNA]</scope>
    <source>
        <strain evidence="3">BL47</strain>
    </source>
</reference>
<accession>A0A1G9U9D1</accession>
<protein>
    <recommendedName>
        <fullName evidence="4">Alpha/beta hydrolase</fullName>
    </recommendedName>
</protein>
<evidence type="ECO:0008006" key="4">
    <source>
        <dbReference type="Google" id="ProtNLM"/>
    </source>
</evidence>
<keyword evidence="1" id="KW-1133">Transmembrane helix</keyword>
<evidence type="ECO:0000313" key="3">
    <source>
        <dbReference type="Proteomes" id="UP000198704"/>
    </source>
</evidence>
<evidence type="ECO:0000313" key="2">
    <source>
        <dbReference type="EMBL" id="SDM56550.1"/>
    </source>
</evidence>
<dbReference type="InterPro" id="IPR029058">
    <property type="entry name" value="AB_hydrolase_fold"/>
</dbReference>
<keyword evidence="1" id="KW-0812">Transmembrane</keyword>
<name>A0A1G9U9D1_9HYPH</name>
<organism evidence="2 3">
    <name type="scientific">Methylobacterium phyllostachyos</name>
    <dbReference type="NCBI Taxonomy" id="582672"/>
    <lineage>
        <taxon>Bacteria</taxon>
        <taxon>Pseudomonadati</taxon>
        <taxon>Pseudomonadota</taxon>
        <taxon>Alphaproteobacteria</taxon>
        <taxon>Hyphomicrobiales</taxon>
        <taxon>Methylobacteriaceae</taxon>
        <taxon>Methylobacterium</taxon>
    </lineage>
</organism>
<sequence length="427" mass="47178">MSSFEHCAGVLDGYLEKPGSSFVLARDQVREAEAPFRVLLVSPPGYGTGDDVVHDVMRLLARYGIDPAFEHGARQGGTLLPEYDDAEILVIFALDGETRALCLAMASKPVPDRAVVACVPAGPEDEYLRRLLAQEHKAGLVSLPASGGGERVPDRTGIHVVRACANALVAWNSARIRRLNPDETVVLMLHGIRTRAQWMSHVKPAIEQAGLIPVPTNYGMMNLLPFALRFRDRERNAIEAIRRQIRRARDRYGHASFAVLAHSYGSYVVGRLLAEGETFDRVILCGSILPSEYDFAAGGPPVLNDVGSLDVWPVLASKVSPAYGHSGSFGFHSGVTVEDRFHPGTDHGQFLTREFAERFWVPFLADEKVERASDGCCPSRRQSLLDWLPHVWSRTGKVVYPLIAVLTLGILGSVSFLAWRLFWAWWQ</sequence>
<evidence type="ECO:0000256" key="1">
    <source>
        <dbReference type="SAM" id="Phobius"/>
    </source>
</evidence>
<gene>
    <name evidence="2" type="ORF">SAMN05216360_102458</name>
</gene>
<dbReference type="Proteomes" id="UP000198704">
    <property type="component" value="Unassembled WGS sequence"/>
</dbReference>
<proteinExistence type="predicted"/>
<keyword evidence="1" id="KW-0472">Membrane</keyword>
<dbReference type="AlphaFoldDB" id="A0A1G9U9D1"/>